<feature type="region of interest" description="Disordered" evidence="1">
    <location>
        <begin position="1"/>
        <end position="145"/>
    </location>
</feature>
<dbReference type="Proteomes" id="UP000027222">
    <property type="component" value="Unassembled WGS sequence"/>
</dbReference>
<gene>
    <name evidence="2" type="ORF">GALMADRAFT_135421</name>
</gene>
<feature type="compositionally biased region" description="Basic residues" evidence="1">
    <location>
        <begin position="112"/>
        <end position="123"/>
    </location>
</feature>
<feature type="compositionally biased region" description="Basic and acidic residues" evidence="1">
    <location>
        <begin position="56"/>
        <end position="76"/>
    </location>
</feature>
<dbReference type="EMBL" id="KL142370">
    <property type="protein sequence ID" value="KDR82045.1"/>
    <property type="molecule type" value="Genomic_DNA"/>
</dbReference>
<dbReference type="AlphaFoldDB" id="A0A067TFR5"/>
<keyword evidence="3" id="KW-1185">Reference proteome</keyword>
<evidence type="ECO:0000256" key="1">
    <source>
        <dbReference type="SAM" id="MobiDB-lite"/>
    </source>
</evidence>
<evidence type="ECO:0000313" key="3">
    <source>
        <dbReference type="Proteomes" id="UP000027222"/>
    </source>
</evidence>
<evidence type="ECO:0000313" key="2">
    <source>
        <dbReference type="EMBL" id="KDR82045.1"/>
    </source>
</evidence>
<sequence length="176" mass="20476">MPRRERERSPIPPRSSGGRNRGRGDRDMDSRPHLPSHRVHSPPPRGDGYGRGPVSPERDRDRRFDRNPERERERRPARPTSPPQNDGRERSRSPPPQRVPGEMYRRPDSRRRSGAYRNRLRLLPRREHEKTVEGAEGQGKEMTSIHMDDEGKEMVSAMNYMIGFPSKSSIKRLQGK</sequence>
<name>A0A067TFR5_GALM3</name>
<reference evidence="3" key="1">
    <citation type="journal article" date="2014" name="Proc. Natl. Acad. Sci. U.S.A.">
        <title>Extensive sampling of basidiomycete genomes demonstrates inadequacy of the white-rot/brown-rot paradigm for wood decay fungi.</title>
        <authorList>
            <person name="Riley R."/>
            <person name="Salamov A.A."/>
            <person name="Brown D.W."/>
            <person name="Nagy L.G."/>
            <person name="Floudas D."/>
            <person name="Held B.W."/>
            <person name="Levasseur A."/>
            <person name="Lombard V."/>
            <person name="Morin E."/>
            <person name="Otillar R."/>
            <person name="Lindquist E.A."/>
            <person name="Sun H."/>
            <person name="LaButti K.M."/>
            <person name="Schmutz J."/>
            <person name="Jabbour D."/>
            <person name="Luo H."/>
            <person name="Baker S.E."/>
            <person name="Pisabarro A.G."/>
            <person name="Walton J.D."/>
            <person name="Blanchette R.A."/>
            <person name="Henrissat B."/>
            <person name="Martin F."/>
            <person name="Cullen D."/>
            <person name="Hibbett D.S."/>
            <person name="Grigoriev I.V."/>
        </authorList>
    </citation>
    <scope>NUCLEOTIDE SEQUENCE [LARGE SCALE GENOMIC DNA]</scope>
    <source>
        <strain evidence="3">CBS 339.88</strain>
    </source>
</reference>
<protein>
    <submittedName>
        <fullName evidence="2">Uncharacterized protein</fullName>
    </submittedName>
</protein>
<dbReference type="HOGENOM" id="CLU_1525263_0_0_1"/>
<accession>A0A067TFR5</accession>
<proteinExistence type="predicted"/>
<organism evidence="2 3">
    <name type="scientific">Galerina marginata (strain CBS 339.88)</name>
    <dbReference type="NCBI Taxonomy" id="685588"/>
    <lineage>
        <taxon>Eukaryota</taxon>
        <taxon>Fungi</taxon>
        <taxon>Dikarya</taxon>
        <taxon>Basidiomycota</taxon>
        <taxon>Agaricomycotina</taxon>
        <taxon>Agaricomycetes</taxon>
        <taxon>Agaricomycetidae</taxon>
        <taxon>Agaricales</taxon>
        <taxon>Agaricineae</taxon>
        <taxon>Strophariaceae</taxon>
        <taxon>Galerina</taxon>
    </lineage>
</organism>
<feature type="compositionally biased region" description="Basic and acidic residues" evidence="1">
    <location>
        <begin position="22"/>
        <end position="32"/>
    </location>
</feature>
<feature type="compositionally biased region" description="Basic and acidic residues" evidence="1">
    <location>
        <begin position="124"/>
        <end position="133"/>
    </location>
</feature>